<dbReference type="PANTHER" id="PTHR15892">
    <property type="entry name" value="MITOCHONDRIAL RIBOSOMAL PROTEIN L30"/>
    <property type="match status" value="1"/>
</dbReference>
<reference evidence="12" key="3">
    <citation type="submission" date="2025-09" db="UniProtKB">
        <authorList>
            <consortium name="Ensembl"/>
        </authorList>
    </citation>
    <scope>IDENTIFICATION</scope>
</reference>
<feature type="compositionally biased region" description="Basic and acidic residues" evidence="9">
    <location>
        <begin position="235"/>
        <end position="249"/>
    </location>
</feature>
<reference evidence="12" key="2">
    <citation type="submission" date="2025-08" db="UniProtKB">
        <authorList>
            <consortium name="Ensembl"/>
        </authorList>
    </citation>
    <scope>IDENTIFICATION</scope>
</reference>
<keyword evidence="10" id="KW-1133">Transmembrane helix</keyword>
<dbReference type="FunFam" id="3.30.1390.20:FF:000005">
    <property type="entry name" value="39S ribosomal protein L30, mitochondrial"/>
    <property type="match status" value="1"/>
</dbReference>
<feature type="domain" description="Large ribosomal subunit protein uL30-like ferredoxin-like fold" evidence="11">
    <location>
        <begin position="321"/>
        <end position="370"/>
    </location>
</feature>
<feature type="compositionally biased region" description="Pro residues" evidence="9">
    <location>
        <begin position="172"/>
        <end position="185"/>
    </location>
</feature>
<dbReference type="CDD" id="cd01658">
    <property type="entry name" value="Ribosomal_L30"/>
    <property type="match status" value="1"/>
</dbReference>
<evidence type="ECO:0000256" key="9">
    <source>
        <dbReference type="SAM" id="MobiDB-lite"/>
    </source>
</evidence>
<organism evidence="12 13">
    <name type="scientific">Geospiza parvula</name>
    <name type="common">Small tree-finch</name>
    <name type="synonym">Camarhynchus parvulus</name>
    <dbReference type="NCBI Taxonomy" id="87175"/>
    <lineage>
        <taxon>Eukaryota</taxon>
        <taxon>Metazoa</taxon>
        <taxon>Chordata</taxon>
        <taxon>Craniata</taxon>
        <taxon>Vertebrata</taxon>
        <taxon>Euteleostomi</taxon>
        <taxon>Archelosauria</taxon>
        <taxon>Archosauria</taxon>
        <taxon>Dinosauria</taxon>
        <taxon>Saurischia</taxon>
        <taxon>Theropoda</taxon>
        <taxon>Coelurosauria</taxon>
        <taxon>Aves</taxon>
        <taxon>Neognathae</taxon>
        <taxon>Neoaves</taxon>
        <taxon>Telluraves</taxon>
        <taxon>Australaves</taxon>
        <taxon>Passeriformes</taxon>
        <taxon>Thraupidae</taxon>
        <taxon>Camarhynchus</taxon>
    </lineage>
</organism>
<keyword evidence="4" id="KW-0689">Ribosomal protein</keyword>
<accession>A0A8C3MHY3</accession>
<evidence type="ECO:0000256" key="4">
    <source>
        <dbReference type="ARBA" id="ARBA00022980"/>
    </source>
</evidence>
<name>A0A8C3MHY3_GEOPR</name>
<sequence length="414" mass="44632">VSPERETPHCLWTICSSAQRSSSSYSDRTSCASVSAHVLVIGTTRKGLAPSSRCPHLGIYTLFLNVFFNLLGSGQVLGYLLLVAVLFRLISRGCESQKVRGQLSTGAGPPEPCPARLSREETARAPALPVCPQGHPEPRRRRPARYLSSPAAGGRCPPGNTPATPGTGTPRPAAPPASAFPPRPAPARQCHRSLPATWTGTGTRTAGLPTGTGRGAGTGRGNGGEVPHRCPSARSELKCRGTGDRPGRRVRTEMAAAAGRAGLGLAGLGKVLGKRMEGMASPVWVRCLFTRSNIPDSVFQPRPGDHEKYGGNPEEPHKIHVITRIKSVIGRPYWEKKIIRDLGLDKAHQPRLHKNIPSVNSRLKVVKHLIRIQPLKLPHGLPTEEELSSTFLTTRGELIIKKRLKPVEQKEMKA</sequence>
<evidence type="ECO:0000256" key="10">
    <source>
        <dbReference type="SAM" id="Phobius"/>
    </source>
</evidence>
<keyword evidence="5" id="KW-0496">Mitochondrion</keyword>
<comment type="similarity">
    <text evidence="2">Belongs to the universal ribosomal protein uL30 family.</text>
</comment>
<dbReference type="Pfam" id="PF00327">
    <property type="entry name" value="Ribosomal_L30"/>
    <property type="match status" value="1"/>
</dbReference>
<evidence type="ECO:0000256" key="5">
    <source>
        <dbReference type="ARBA" id="ARBA00023128"/>
    </source>
</evidence>
<evidence type="ECO:0000313" key="12">
    <source>
        <dbReference type="Ensembl" id="ENSCPVP00000006661.1"/>
    </source>
</evidence>
<dbReference type="AlphaFoldDB" id="A0A8C3MHY3"/>
<feature type="transmembrane region" description="Helical" evidence="10">
    <location>
        <begin position="66"/>
        <end position="90"/>
    </location>
</feature>
<dbReference type="GO" id="GO:0006412">
    <property type="term" value="P:translation"/>
    <property type="evidence" value="ECO:0007669"/>
    <property type="project" value="InterPro"/>
</dbReference>
<evidence type="ECO:0000256" key="6">
    <source>
        <dbReference type="ARBA" id="ARBA00023274"/>
    </source>
</evidence>
<feature type="compositionally biased region" description="Low complexity" evidence="9">
    <location>
        <begin position="157"/>
        <end position="171"/>
    </location>
</feature>
<dbReference type="Proteomes" id="UP000694382">
    <property type="component" value="Chromosome 1"/>
</dbReference>
<evidence type="ECO:0000256" key="3">
    <source>
        <dbReference type="ARBA" id="ARBA00022946"/>
    </source>
</evidence>
<comment type="subcellular location">
    <subcellularLocation>
        <location evidence="1">Mitochondrion</location>
    </subcellularLocation>
</comment>
<keyword evidence="3" id="KW-0809">Transit peptide</keyword>
<keyword evidence="10" id="KW-0812">Transmembrane</keyword>
<keyword evidence="6" id="KW-0687">Ribonucleoprotein</keyword>
<evidence type="ECO:0000313" key="13">
    <source>
        <dbReference type="Proteomes" id="UP000694382"/>
    </source>
</evidence>
<evidence type="ECO:0000259" key="11">
    <source>
        <dbReference type="Pfam" id="PF00327"/>
    </source>
</evidence>
<dbReference type="GO" id="GO:0015934">
    <property type="term" value="C:large ribosomal subunit"/>
    <property type="evidence" value="ECO:0007669"/>
    <property type="project" value="InterPro"/>
</dbReference>
<dbReference type="Ensembl" id="ENSCPVT00000006914.2">
    <property type="protein sequence ID" value="ENSCPVP00000006661.1"/>
    <property type="gene ID" value="ENSCPVG00000004891.2"/>
</dbReference>
<evidence type="ECO:0000256" key="8">
    <source>
        <dbReference type="ARBA" id="ARBA00035356"/>
    </source>
</evidence>
<feature type="compositionally biased region" description="Low complexity" evidence="9">
    <location>
        <begin position="196"/>
        <end position="209"/>
    </location>
</feature>
<dbReference type="GO" id="GO:0005743">
    <property type="term" value="C:mitochondrial inner membrane"/>
    <property type="evidence" value="ECO:0007669"/>
    <property type="project" value="UniProtKB-ARBA"/>
</dbReference>
<reference evidence="12" key="1">
    <citation type="submission" date="2020-02" db="EMBL/GenBank/DDBJ databases">
        <authorList>
            <person name="Enbody D E."/>
            <person name="Pettersson E M."/>
        </authorList>
    </citation>
    <scope>NUCLEOTIDE SEQUENCE [LARGE SCALE GENOMIC DNA]</scope>
</reference>
<dbReference type="InterPro" id="IPR005996">
    <property type="entry name" value="Ribosomal_uL30_bac-type"/>
</dbReference>
<dbReference type="Gene3D" id="3.30.1390.20">
    <property type="entry name" value="Ribosomal protein L30, ferredoxin-like fold domain"/>
    <property type="match status" value="1"/>
</dbReference>
<feature type="region of interest" description="Disordered" evidence="9">
    <location>
        <begin position="98"/>
        <end position="249"/>
    </location>
</feature>
<dbReference type="InterPro" id="IPR036919">
    <property type="entry name" value="Ribo_uL30_ferredoxin-like_sf"/>
</dbReference>
<proteinExistence type="inferred from homology"/>
<dbReference type="GO" id="GO:0003735">
    <property type="term" value="F:structural constituent of ribosome"/>
    <property type="evidence" value="ECO:0007669"/>
    <property type="project" value="InterPro"/>
</dbReference>
<evidence type="ECO:0000256" key="2">
    <source>
        <dbReference type="ARBA" id="ARBA00007594"/>
    </source>
</evidence>
<dbReference type="InterPro" id="IPR016082">
    <property type="entry name" value="Ribosomal_uL30_ferredoxin-like"/>
</dbReference>
<keyword evidence="13" id="KW-1185">Reference proteome</keyword>
<evidence type="ECO:0000256" key="7">
    <source>
        <dbReference type="ARBA" id="ARBA00035281"/>
    </source>
</evidence>
<protein>
    <recommendedName>
        <fullName evidence="7">Large ribosomal subunit protein uL30m</fullName>
    </recommendedName>
    <alternativeName>
        <fullName evidence="8">39S ribosomal protein L30, mitochondrial</fullName>
    </alternativeName>
</protein>
<evidence type="ECO:0000256" key="1">
    <source>
        <dbReference type="ARBA" id="ARBA00004173"/>
    </source>
</evidence>
<keyword evidence="10" id="KW-0472">Membrane</keyword>
<dbReference type="SUPFAM" id="SSF55129">
    <property type="entry name" value="Ribosomal protein L30p/L7e"/>
    <property type="match status" value="1"/>
</dbReference>
<dbReference type="PANTHER" id="PTHR15892:SF2">
    <property type="entry name" value="LARGE RIBOSOMAL SUBUNIT PROTEIN UL30M"/>
    <property type="match status" value="1"/>
</dbReference>
<feature type="compositionally biased region" description="Gly residues" evidence="9">
    <location>
        <begin position="210"/>
        <end position="224"/>
    </location>
</feature>